<dbReference type="Pfam" id="PF09419">
    <property type="entry name" value="PGP_phosphatase"/>
    <property type="match status" value="1"/>
</dbReference>
<gene>
    <name evidence="2" type="ORF">C6P46_005100</name>
</gene>
<comment type="caution">
    <text evidence="2">The sequence shown here is derived from an EMBL/GenBank/DDBJ whole genome shotgun (WGS) entry which is preliminary data.</text>
</comment>
<dbReference type="InterPro" id="IPR027706">
    <property type="entry name" value="PGP_Pase"/>
</dbReference>
<feature type="region of interest" description="Disordered" evidence="1">
    <location>
        <begin position="528"/>
        <end position="558"/>
    </location>
</feature>
<evidence type="ECO:0000313" key="2">
    <source>
        <dbReference type="EMBL" id="KAG0659609.1"/>
    </source>
</evidence>
<evidence type="ECO:0000313" key="3">
    <source>
        <dbReference type="Proteomes" id="UP000777482"/>
    </source>
</evidence>
<dbReference type="EMBL" id="PUHQ01000052">
    <property type="protein sequence ID" value="KAG0659609.1"/>
    <property type="molecule type" value="Genomic_DNA"/>
</dbReference>
<evidence type="ECO:0008006" key="4">
    <source>
        <dbReference type="Google" id="ProtNLM"/>
    </source>
</evidence>
<dbReference type="AlphaFoldDB" id="A0A9P6W162"/>
<dbReference type="GO" id="GO:0008962">
    <property type="term" value="F:phosphatidylglycerophosphatase activity"/>
    <property type="evidence" value="ECO:0007669"/>
    <property type="project" value="InterPro"/>
</dbReference>
<proteinExistence type="predicted"/>
<feature type="compositionally biased region" description="Basic and acidic residues" evidence="1">
    <location>
        <begin position="539"/>
        <end position="548"/>
    </location>
</feature>
<sequence length="558" mass="61146">MANWSATLATLGALVRPQSLQPSLVVPSIAHLDWHALKHRAHVHAVVIDKDNCIARPDEDTLADDDALRASWDRLLAEFGPDRVLVVSNSAGDLRKDPLRIQAETVSRNLGVPVLVHPNPKPAYACAKQIAAHFLLAPNSTTDRSVADDVVYSPLARARARLLRNERRAIEAAETTTGARLKSQLEAAAGSGPDGARSFTPPPSSSIFRVLVIGDRLTTDMILAHRLSSLSLPFSTRRVRTPSSPTTSPSSPASWLSHFRLWPSSSSTRRLFPFTVSIGQDGQTIESVGILTTRLWGREGAGTTLMRTVEKMAVRTFEKREEARTRLRRGRVGSTVGDEEKGARPDWREFTIGLRSEPPPQEELLVTKPEVPVPATAPPASATPSRPPLRQRLPSLDLDLAAIRSFPSRIPTLASSFVHSIPDRVHNLTTATFRALVRALEIYGPRMIAMSERGLQKLVDVYHPARPQERVFERRSVVPSAPIERALDRVEQRWEEAGQTLDRYKERWEGTAASVRAMATAVAARRRTGGGEGVMVPAAREEPGKEEATNAGKGSAVQ</sequence>
<protein>
    <recommendedName>
        <fullName evidence="4">Mitochondrial PGP phosphatase-domain-containing protein</fullName>
    </recommendedName>
</protein>
<dbReference type="Proteomes" id="UP000777482">
    <property type="component" value="Unassembled WGS sequence"/>
</dbReference>
<feature type="region of interest" description="Disordered" evidence="1">
    <location>
        <begin position="372"/>
        <end position="391"/>
    </location>
</feature>
<keyword evidence="3" id="KW-1185">Reference proteome</keyword>
<name>A0A9P6W162_RHOMI</name>
<dbReference type="OrthoDB" id="198652at2759"/>
<accession>A0A9P6W162</accession>
<evidence type="ECO:0000256" key="1">
    <source>
        <dbReference type="SAM" id="MobiDB-lite"/>
    </source>
</evidence>
<feature type="compositionally biased region" description="Low complexity" evidence="1">
    <location>
        <begin position="378"/>
        <end position="391"/>
    </location>
</feature>
<reference evidence="2 3" key="1">
    <citation type="submission" date="2020-11" db="EMBL/GenBank/DDBJ databases">
        <title>Kefir isolates.</title>
        <authorList>
            <person name="Marcisauskas S."/>
            <person name="Kim Y."/>
            <person name="Blasche S."/>
        </authorList>
    </citation>
    <scope>NUCLEOTIDE SEQUENCE [LARGE SCALE GENOMIC DNA]</scope>
    <source>
        <strain evidence="2 3">KR</strain>
    </source>
</reference>
<organism evidence="2 3">
    <name type="scientific">Rhodotorula mucilaginosa</name>
    <name type="common">Yeast</name>
    <name type="synonym">Rhodotorula rubra</name>
    <dbReference type="NCBI Taxonomy" id="5537"/>
    <lineage>
        <taxon>Eukaryota</taxon>
        <taxon>Fungi</taxon>
        <taxon>Dikarya</taxon>
        <taxon>Basidiomycota</taxon>
        <taxon>Pucciniomycotina</taxon>
        <taxon>Microbotryomycetes</taxon>
        <taxon>Sporidiobolales</taxon>
        <taxon>Sporidiobolaceae</taxon>
        <taxon>Rhodotorula</taxon>
    </lineage>
</organism>